<feature type="non-terminal residue" evidence="1">
    <location>
        <position position="1"/>
    </location>
</feature>
<dbReference type="EMBL" id="OW240921">
    <property type="protein sequence ID" value="CAH2319488.1"/>
    <property type="molecule type" value="Genomic_DNA"/>
</dbReference>
<organism evidence="1 2">
    <name type="scientific">Pelobates cultripes</name>
    <name type="common">Western spadefoot toad</name>
    <dbReference type="NCBI Taxonomy" id="61616"/>
    <lineage>
        <taxon>Eukaryota</taxon>
        <taxon>Metazoa</taxon>
        <taxon>Chordata</taxon>
        <taxon>Craniata</taxon>
        <taxon>Vertebrata</taxon>
        <taxon>Euteleostomi</taxon>
        <taxon>Amphibia</taxon>
        <taxon>Batrachia</taxon>
        <taxon>Anura</taxon>
        <taxon>Pelobatoidea</taxon>
        <taxon>Pelobatidae</taxon>
        <taxon>Pelobates</taxon>
    </lineage>
</organism>
<evidence type="ECO:0000313" key="2">
    <source>
        <dbReference type="Proteomes" id="UP001295444"/>
    </source>
</evidence>
<evidence type="ECO:0000313" key="1">
    <source>
        <dbReference type="EMBL" id="CAH2319488.1"/>
    </source>
</evidence>
<reference evidence="1" key="1">
    <citation type="submission" date="2022-03" db="EMBL/GenBank/DDBJ databases">
        <authorList>
            <person name="Alioto T."/>
            <person name="Alioto T."/>
            <person name="Gomez Garrido J."/>
        </authorList>
    </citation>
    <scope>NUCLEOTIDE SEQUENCE</scope>
</reference>
<dbReference type="Proteomes" id="UP001295444">
    <property type="component" value="Chromosome 10"/>
</dbReference>
<feature type="non-terminal residue" evidence="1">
    <location>
        <position position="55"/>
    </location>
</feature>
<dbReference type="AlphaFoldDB" id="A0AAD1T593"/>
<proteinExistence type="predicted"/>
<gene>
    <name evidence="1" type="ORF">PECUL_23A058600</name>
</gene>
<protein>
    <submittedName>
        <fullName evidence="1">Uncharacterized protein</fullName>
    </submittedName>
</protein>
<sequence>ILFGSIMELVVDLGSFLENGDLPARPHRRVTLARSEEPPYTSRVETWWQCLLAAL</sequence>
<name>A0AAD1T593_PELCU</name>
<accession>A0AAD1T593</accession>
<keyword evidence="2" id="KW-1185">Reference proteome</keyword>